<name>A0A4Y7KVU6_PAPSO</name>
<keyword evidence="4" id="KW-1185">Reference proteome</keyword>
<dbReference type="PANTHER" id="PTHR46020:SF4">
    <property type="entry name" value="OS04G0650200 PROTEIN"/>
    <property type="match status" value="1"/>
</dbReference>
<dbReference type="AlphaFoldDB" id="A0A4Y7KVU6"/>
<dbReference type="PANTHER" id="PTHR46020">
    <property type="entry name" value="OSJNBB0059K02.9 PROTEIN"/>
    <property type="match status" value="1"/>
</dbReference>
<gene>
    <name evidence="3" type="ORF">C5167_000430</name>
</gene>
<dbReference type="EMBL" id="CM010723">
    <property type="protein sequence ID" value="RZC76298.1"/>
    <property type="molecule type" value="Genomic_DNA"/>
</dbReference>
<sequence length="127" mass="14144">MVPKVILSRSCFYSGILILIQEITTLLLDVGSSPSFMGIDSPLPYTQWINLSKSRVAIGMNFVHGGTGVFDTWMKEGNMTTQINSFKQYISDGVYNQRDLDESIAVVSNAGNDYTVLCSKPWHQRGM</sequence>
<dbReference type="OMA" id="CSKPWHQ"/>
<evidence type="ECO:0000313" key="3">
    <source>
        <dbReference type="EMBL" id="RZC76298.1"/>
    </source>
</evidence>
<reference evidence="3 4" key="1">
    <citation type="journal article" date="2018" name="Science">
        <title>The opium poppy genome and morphinan production.</title>
        <authorList>
            <person name="Guo L."/>
            <person name="Winzer T."/>
            <person name="Yang X."/>
            <person name="Li Y."/>
            <person name="Ning Z."/>
            <person name="He Z."/>
            <person name="Teodor R."/>
            <person name="Lu Y."/>
            <person name="Bowser T.A."/>
            <person name="Graham I.A."/>
            <person name="Ye K."/>
        </authorList>
    </citation>
    <scope>NUCLEOTIDE SEQUENCE [LARGE SCALE GENOMIC DNA]</scope>
    <source>
        <strain evidence="4">cv. HN1</strain>
        <tissue evidence="3">Leaves</tissue>
    </source>
</reference>
<evidence type="ECO:0000313" key="4">
    <source>
        <dbReference type="Proteomes" id="UP000316621"/>
    </source>
</evidence>
<keyword evidence="1" id="KW-0378">Hydrolase</keyword>
<dbReference type="GO" id="GO:0016787">
    <property type="term" value="F:hydrolase activity"/>
    <property type="evidence" value="ECO:0007669"/>
    <property type="project" value="UniProtKB-KW"/>
</dbReference>
<keyword evidence="2" id="KW-0443">Lipid metabolism</keyword>
<dbReference type="Gramene" id="RZC76298">
    <property type="protein sequence ID" value="RZC76298"/>
    <property type="gene ID" value="C5167_000430"/>
</dbReference>
<dbReference type="STRING" id="3469.A0A4Y7KVU6"/>
<protein>
    <submittedName>
        <fullName evidence="3">Uncharacterized protein</fullName>
    </submittedName>
</protein>
<dbReference type="GO" id="GO:0006629">
    <property type="term" value="P:lipid metabolic process"/>
    <property type="evidence" value="ECO:0007669"/>
    <property type="project" value="UniProtKB-KW"/>
</dbReference>
<evidence type="ECO:0000256" key="2">
    <source>
        <dbReference type="ARBA" id="ARBA00023098"/>
    </source>
</evidence>
<dbReference type="Proteomes" id="UP000316621">
    <property type="component" value="Chromosome 9"/>
</dbReference>
<proteinExistence type="predicted"/>
<accession>A0A4Y7KVU6</accession>
<organism evidence="3 4">
    <name type="scientific">Papaver somniferum</name>
    <name type="common">Opium poppy</name>
    <dbReference type="NCBI Taxonomy" id="3469"/>
    <lineage>
        <taxon>Eukaryota</taxon>
        <taxon>Viridiplantae</taxon>
        <taxon>Streptophyta</taxon>
        <taxon>Embryophyta</taxon>
        <taxon>Tracheophyta</taxon>
        <taxon>Spermatophyta</taxon>
        <taxon>Magnoliopsida</taxon>
        <taxon>Ranunculales</taxon>
        <taxon>Papaveraceae</taxon>
        <taxon>Papaveroideae</taxon>
        <taxon>Papaver</taxon>
    </lineage>
</organism>
<evidence type="ECO:0000256" key="1">
    <source>
        <dbReference type="ARBA" id="ARBA00022801"/>
    </source>
</evidence>